<dbReference type="PANTHER" id="PTHR12585:SF69">
    <property type="entry name" value="FI11703P"/>
    <property type="match status" value="1"/>
</dbReference>
<dbReference type="Pfam" id="PF04825">
    <property type="entry name" value="Rad21_Rec8_N"/>
    <property type="match status" value="1"/>
</dbReference>
<comment type="subcellular location">
    <subcellularLocation>
        <location evidence="1">Nucleus</location>
    </subcellularLocation>
</comment>
<feature type="compositionally biased region" description="Basic and acidic residues" evidence="4">
    <location>
        <begin position="317"/>
        <end position="339"/>
    </location>
</feature>
<dbReference type="GO" id="GO:1990414">
    <property type="term" value="P:replication-born double-strand break repair via sister chromatid exchange"/>
    <property type="evidence" value="ECO:0007669"/>
    <property type="project" value="TreeGrafter"/>
</dbReference>
<evidence type="ECO:0008006" key="9">
    <source>
        <dbReference type="Google" id="ProtNLM"/>
    </source>
</evidence>
<evidence type="ECO:0000256" key="3">
    <source>
        <dbReference type="ARBA" id="ARBA00023242"/>
    </source>
</evidence>
<accession>A0A316UII4</accession>
<dbReference type="Pfam" id="PF04824">
    <property type="entry name" value="Rad21_Rec8"/>
    <property type="match status" value="1"/>
</dbReference>
<dbReference type="Gene3D" id="1.10.10.580">
    <property type="entry name" value="Structural maintenance of chromosome 1. Chain E"/>
    <property type="match status" value="1"/>
</dbReference>
<name>A0A316UII4_9BASI</name>
<dbReference type="InterPro" id="IPR036390">
    <property type="entry name" value="WH_DNA-bd_sf"/>
</dbReference>
<evidence type="ECO:0000313" key="7">
    <source>
        <dbReference type="EMBL" id="PWN25076.1"/>
    </source>
</evidence>
<reference evidence="7 8" key="1">
    <citation type="journal article" date="2018" name="Mol. Biol. Evol.">
        <title>Broad Genomic Sampling Reveals a Smut Pathogenic Ancestry of the Fungal Clade Ustilaginomycotina.</title>
        <authorList>
            <person name="Kijpornyongpan T."/>
            <person name="Mondo S.J."/>
            <person name="Barry K."/>
            <person name="Sandor L."/>
            <person name="Lee J."/>
            <person name="Lipzen A."/>
            <person name="Pangilinan J."/>
            <person name="LaButti K."/>
            <person name="Hainaut M."/>
            <person name="Henrissat B."/>
            <person name="Grigoriev I.V."/>
            <person name="Spatafora J.W."/>
            <person name="Aime M.C."/>
        </authorList>
    </citation>
    <scope>NUCLEOTIDE SEQUENCE [LARGE SCALE GENOMIC DNA]</scope>
    <source>
        <strain evidence="7 8">MCA 5214</strain>
    </source>
</reference>
<evidence type="ECO:0000256" key="4">
    <source>
        <dbReference type="SAM" id="MobiDB-lite"/>
    </source>
</evidence>
<sequence length="695" mass="72974">MFYSDVILSKRGPLGKVWLAAHFERKLNKTAFLQTSIQNSVSAIVEPRAGPLALRLSGQLLLGVVRIYSRKAKYLLDDCTDALLKIKMAFRAGAVDMTSDQATVSANQITLPSAQTDINILLPDAGLENWDAELLRRSSTAARTPSKSRGRTSATPGSSGGRGGGHLARQADITLPQARYDDFIDDSGSLDLLSSGMGIGTGDFDPDGGLDLGLDLGGDTAPAPTGGRRDSQGRLLDANGDVVREDTSDLSSIGVGRDAAGEREQSLGSLFGRLGEDDAGAGMDFGGGHEPSLDLGLGLDDAAMPPPADASLSFDEMTPRTKEQVTAAAERRAADAAAKAAKEGRKQLIDRVTELDEGASQGTGTQGSALGKRNVDGIVLAADEAQQQYLPRSRAYAGLLDMYNDPSTLFSGGKDAHALNLLAGSDLGLAPELSSLFVVDLESHRAAKRARRLREMAEDDPSMEVGRRAPTAEEEGRFGFGAEGEDTTLGGLGGEGAGFDMPMMDDAPFGLDVTGDEASGLRRSERQKAQPATGADETLTGRPADVTAVGDLPPLSRLGTPSNLDDLDAADSLTPTSSKLLAAFEARPADAEAQTPLAAAAAAEEASSTRAATAQGWSKNTVRAQRVIRSQLERSAEGRERATLSVDEVSKNASRRAAAGFFFELLVLGTKDQVVLEQDEAYGDVRVRGKEGLWA</sequence>
<dbReference type="InterPro" id="IPR006909">
    <property type="entry name" value="Rad21/Rec8_C_eu"/>
</dbReference>
<feature type="domain" description="Rad21/Rec8-like protein N-terminal" evidence="6">
    <location>
        <begin position="1"/>
        <end position="103"/>
    </location>
</feature>
<dbReference type="Proteomes" id="UP000245884">
    <property type="component" value="Unassembled WGS sequence"/>
</dbReference>
<dbReference type="InterPro" id="IPR039781">
    <property type="entry name" value="Rad21/Rec8-like"/>
</dbReference>
<dbReference type="GeneID" id="37026637"/>
<dbReference type="AlphaFoldDB" id="A0A316UII4"/>
<dbReference type="GO" id="GO:0003682">
    <property type="term" value="F:chromatin binding"/>
    <property type="evidence" value="ECO:0007669"/>
    <property type="project" value="TreeGrafter"/>
</dbReference>
<keyword evidence="3" id="KW-0539">Nucleus</keyword>
<keyword evidence="8" id="KW-1185">Reference proteome</keyword>
<feature type="compositionally biased region" description="Polar residues" evidence="4">
    <location>
        <begin position="138"/>
        <end position="147"/>
    </location>
</feature>
<evidence type="ECO:0000313" key="8">
    <source>
        <dbReference type="Proteomes" id="UP000245884"/>
    </source>
</evidence>
<evidence type="ECO:0000259" key="5">
    <source>
        <dbReference type="Pfam" id="PF04824"/>
    </source>
</evidence>
<dbReference type="PANTHER" id="PTHR12585">
    <property type="entry name" value="SCC1 / RAD21 FAMILY MEMBER"/>
    <property type="match status" value="1"/>
</dbReference>
<dbReference type="EMBL" id="KZ819677">
    <property type="protein sequence ID" value="PWN25076.1"/>
    <property type="molecule type" value="Genomic_DNA"/>
</dbReference>
<gene>
    <name evidence="7" type="ORF">BDZ90DRAFT_228478</name>
</gene>
<dbReference type="GO" id="GO:0030892">
    <property type="term" value="C:mitotic cohesin complex"/>
    <property type="evidence" value="ECO:0007669"/>
    <property type="project" value="TreeGrafter"/>
</dbReference>
<feature type="region of interest" description="Disordered" evidence="4">
    <location>
        <begin position="302"/>
        <end position="339"/>
    </location>
</feature>
<evidence type="ECO:0000256" key="2">
    <source>
        <dbReference type="ARBA" id="ARBA00009870"/>
    </source>
</evidence>
<dbReference type="GO" id="GO:0007064">
    <property type="term" value="P:mitotic sister chromatid cohesion"/>
    <property type="evidence" value="ECO:0007669"/>
    <property type="project" value="TreeGrafter"/>
</dbReference>
<feature type="region of interest" description="Disordered" evidence="4">
    <location>
        <begin position="511"/>
        <end position="571"/>
    </location>
</feature>
<dbReference type="STRING" id="1569628.A0A316UII4"/>
<dbReference type="InterPro" id="IPR023093">
    <property type="entry name" value="ScpA-like_C"/>
</dbReference>
<feature type="region of interest" description="Disordered" evidence="4">
    <location>
        <begin position="217"/>
        <end position="262"/>
    </location>
</feature>
<feature type="domain" description="Rad21/Rec8-like protein C-terminal eukaryotic" evidence="5">
    <location>
        <begin position="643"/>
        <end position="688"/>
    </location>
</feature>
<organism evidence="7 8">
    <name type="scientific">Jaminaea rosea</name>
    <dbReference type="NCBI Taxonomy" id="1569628"/>
    <lineage>
        <taxon>Eukaryota</taxon>
        <taxon>Fungi</taxon>
        <taxon>Dikarya</taxon>
        <taxon>Basidiomycota</taxon>
        <taxon>Ustilaginomycotina</taxon>
        <taxon>Exobasidiomycetes</taxon>
        <taxon>Microstromatales</taxon>
        <taxon>Microstromatales incertae sedis</taxon>
        <taxon>Jaminaea</taxon>
    </lineage>
</organism>
<evidence type="ECO:0000259" key="6">
    <source>
        <dbReference type="Pfam" id="PF04825"/>
    </source>
</evidence>
<comment type="similarity">
    <text evidence="2">Belongs to the rad21 family.</text>
</comment>
<evidence type="ECO:0000256" key="1">
    <source>
        <dbReference type="ARBA" id="ARBA00004123"/>
    </source>
</evidence>
<dbReference type="RefSeq" id="XP_025359688.1">
    <property type="nucleotide sequence ID" value="XM_025504814.1"/>
</dbReference>
<dbReference type="SUPFAM" id="SSF46785">
    <property type="entry name" value="Winged helix' DNA-binding domain"/>
    <property type="match status" value="1"/>
</dbReference>
<proteinExistence type="inferred from homology"/>
<feature type="compositionally biased region" description="Basic and acidic residues" evidence="4">
    <location>
        <begin position="519"/>
        <end position="528"/>
    </location>
</feature>
<dbReference type="InterPro" id="IPR006910">
    <property type="entry name" value="Rad21_Rec8_N"/>
</dbReference>
<protein>
    <recommendedName>
        <fullName evidence="9">Rad21/Rec8-like protein N-terminal domain-containing protein</fullName>
    </recommendedName>
</protein>
<feature type="region of interest" description="Disordered" evidence="4">
    <location>
        <begin position="452"/>
        <end position="473"/>
    </location>
</feature>
<feature type="region of interest" description="Disordered" evidence="4">
    <location>
        <begin position="138"/>
        <end position="167"/>
    </location>
</feature>
<dbReference type="GO" id="GO:0005634">
    <property type="term" value="C:nucleus"/>
    <property type="evidence" value="ECO:0007669"/>
    <property type="project" value="UniProtKB-SubCell"/>
</dbReference>
<dbReference type="OrthoDB" id="10071381at2759"/>